<dbReference type="Gene3D" id="2.60.40.10">
    <property type="entry name" value="Immunoglobulins"/>
    <property type="match status" value="1"/>
</dbReference>
<dbReference type="InterPro" id="IPR050779">
    <property type="entry name" value="Transglutaminase"/>
</dbReference>
<dbReference type="Pfam" id="PF01841">
    <property type="entry name" value="Transglut_core"/>
    <property type="match status" value="1"/>
</dbReference>
<dbReference type="OrthoDB" id="437511at2759"/>
<comment type="caution">
    <text evidence="4">The sequence shown here is derived from an EMBL/GenBank/DDBJ whole genome shotgun (WGS) entry which is preliminary data.</text>
</comment>
<evidence type="ECO:0000259" key="3">
    <source>
        <dbReference type="SMART" id="SM00460"/>
    </source>
</evidence>
<dbReference type="Proteomes" id="UP000298663">
    <property type="component" value="Unassembled WGS sequence"/>
</dbReference>
<sequence length="735" mass="83750">MPSVSQRSSLRSTGYGKTCFRVGISAEEIHAKGIGLLRKAALLLLFGGRGGITSSGKTEVAPLFASSGVSSFALSNSFFQKPKNRRLRVTHAAEDPNVAAHKSRLCGPSGAFDARKTTEKRGEQENARRTMDGRGSRFYPRARNFDDDWWYSSSLGNRYPNRNYGPLRITDVDILSAKNAVQNHTEMFQMTQRRQRCLILRRGESFNLKIVFNRIFDSKNDEFGIVLMTGRFPRPERQTKISLAFKRIFFTSLKSWSATIVSSRGNEAEVEIRTDVDAVVGTWGFELVELKFGSVRRVLYEYDGGMYMLFNPYHSDDVVYMENKANLKGYFEKEYGNMFQAAKESQISTTPWNYGQFQDDVLLGTMKALMRFWDSNDGHDRVRDEDRADPVKVSRKMTYIIGNFVLYGRWDGVFDDGKVPWAWRGSVKIIKEYLQTGQPVKYGQCWVFAGVLTTMLRTLGIPSRVITNVISAHDSNRDLTLDMNFIVDKMRGVKKDIGSESFWNYHVWSEGWMKRPDLATQYGSRYDGWQVLDATRQVPSEDCPNSGLYEKCWECGPMPVAALRESNLTVPYDGPYIYAEFNADLRELLFQPNQWGYKELISIETRHNFIGQAMVTTSPNGEMMDVTDLYKPPENDKIREREGFEKAKKTLKLKSGFDFGPYSGESRSRRGRRSAGMAPAADFEGGLGLASSLFIANDEEQKAEEDLHFEMTDLEEVRNWREVEEGKVAMWTVGG</sequence>
<reference evidence="4 5" key="1">
    <citation type="journal article" date="2015" name="Genome Biol.">
        <title>Comparative genomics of Steinernema reveals deeply conserved gene regulatory networks.</title>
        <authorList>
            <person name="Dillman A.R."/>
            <person name="Macchietto M."/>
            <person name="Porter C.F."/>
            <person name="Rogers A."/>
            <person name="Williams B."/>
            <person name="Antoshechkin I."/>
            <person name="Lee M.M."/>
            <person name="Goodwin Z."/>
            <person name="Lu X."/>
            <person name="Lewis E.E."/>
            <person name="Goodrich-Blair H."/>
            <person name="Stock S.P."/>
            <person name="Adams B.J."/>
            <person name="Sternberg P.W."/>
            <person name="Mortazavi A."/>
        </authorList>
    </citation>
    <scope>NUCLEOTIDE SEQUENCE [LARGE SCALE GENOMIC DNA]</scope>
    <source>
        <strain evidence="4 5">ALL</strain>
    </source>
</reference>
<dbReference type="Pfam" id="PF00868">
    <property type="entry name" value="Transglut_N"/>
    <property type="match status" value="1"/>
</dbReference>
<dbReference type="EMBL" id="AZBU02000002">
    <property type="protein sequence ID" value="TKR94363.1"/>
    <property type="molecule type" value="Genomic_DNA"/>
</dbReference>
<evidence type="ECO:0000313" key="4">
    <source>
        <dbReference type="EMBL" id="TKR94363.1"/>
    </source>
</evidence>
<dbReference type="InterPro" id="IPR014756">
    <property type="entry name" value="Ig_E-set"/>
</dbReference>
<comment type="similarity">
    <text evidence="1">Belongs to the transglutaminase superfamily. Transglutaminase family.</text>
</comment>
<dbReference type="InterPro" id="IPR013783">
    <property type="entry name" value="Ig-like_fold"/>
</dbReference>
<dbReference type="Gene3D" id="3.90.260.10">
    <property type="entry name" value="Transglutaminase-like"/>
    <property type="match status" value="1"/>
</dbReference>
<dbReference type="InterPro" id="IPR036985">
    <property type="entry name" value="Transglutaminase-like_sf"/>
</dbReference>
<gene>
    <name evidence="4" type="ORF">L596_008654</name>
</gene>
<feature type="region of interest" description="Disordered" evidence="2">
    <location>
        <begin position="108"/>
        <end position="135"/>
    </location>
</feature>
<dbReference type="InterPro" id="IPR002931">
    <property type="entry name" value="Transglutaminase-like"/>
</dbReference>
<evidence type="ECO:0000256" key="2">
    <source>
        <dbReference type="SAM" id="MobiDB-lite"/>
    </source>
</evidence>
<dbReference type="AlphaFoldDB" id="A0A4U5PDN1"/>
<protein>
    <recommendedName>
        <fullName evidence="3">Transglutaminase-like domain-containing protein</fullName>
    </recommendedName>
</protein>
<dbReference type="InterPro" id="IPR001102">
    <property type="entry name" value="Transglutaminase_N"/>
</dbReference>
<organism evidence="4 5">
    <name type="scientific">Steinernema carpocapsae</name>
    <name type="common">Entomopathogenic nematode</name>
    <dbReference type="NCBI Taxonomy" id="34508"/>
    <lineage>
        <taxon>Eukaryota</taxon>
        <taxon>Metazoa</taxon>
        <taxon>Ecdysozoa</taxon>
        <taxon>Nematoda</taxon>
        <taxon>Chromadorea</taxon>
        <taxon>Rhabditida</taxon>
        <taxon>Tylenchina</taxon>
        <taxon>Panagrolaimomorpha</taxon>
        <taxon>Strongyloidoidea</taxon>
        <taxon>Steinernematidae</taxon>
        <taxon>Steinernema</taxon>
    </lineage>
</organism>
<dbReference type="SUPFAM" id="SSF54001">
    <property type="entry name" value="Cysteine proteinases"/>
    <property type="match status" value="1"/>
</dbReference>
<keyword evidence="5" id="KW-1185">Reference proteome</keyword>
<dbReference type="InterPro" id="IPR038765">
    <property type="entry name" value="Papain-like_cys_pep_sf"/>
</dbReference>
<accession>A0A4U5PDN1</accession>
<dbReference type="PANTHER" id="PTHR11590">
    <property type="entry name" value="PROTEIN-GLUTAMINE GAMMA-GLUTAMYLTRANSFERASE"/>
    <property type="match status" value="1"/>
</dbReference>
<dbReference type="SMART" id="SM00460">
    <property type="entry name" value="TGc"/>
    <property type="match status" value="1"/>
</dbReference>
<feature type="compositionally biased region" description="Basic and acidic residues" evidence="2">
    <location>
        <begin position="113"/>
        <end position="135"/>
    </location>
</feature>
<dbReference type="GO" id="GO:0003810">
    <property type="term" value="F:protein-glutamine gamma-glutamyltransferase activity"/>
    <property type="evidence" value="ECO:0007669"/>
    <property type="project" value="TreeGrafter"/>
</dbReference>
<feature type="domain" description="Transglutaminase-like" evidence="3">
    <location>
        <begin position="437"/>
        <end position="536"/>
    </location>
</feature>
<name>A0A4U5PDN1_STECR</name>
<reference evidence="4 5" key="2">
    <citation type="journal article" date="2019" name="G3 (Bethesda)">
        <title>Hybrid Assembly of the Genome of the Entomopathogenic Nematode Steinernema carpocapsae Identifies the X-Chromosome.</title>
        <authorList>
            <person name="Serra L."/>
            <person name="Macchietto M."/>
            <person name="Macias-Munoz A."/>
            <person name="McGill C.J."/>
            <person name="Rodriguez I.M."/>
            <person name="Rodriguez B."/>
            <person name="Murad R."/>
            <person name="Mortazavi A."/>
        </authorList>
    </citation>
    <scope>NUCLEOTIDE SEQUENCE [LARGE SCALE GENOMIC DNA]</scope>
    <source>
        <strain evidence="4 5">ALL</strain>
    </source>
</reference>
<evidence type="ECO:0000313" key="5">
    <source>
        <dbReference type="Proteomes" id="UP000298663"/>
    </source>
</evidence>
<evidence type="ECO:0000256" key="1">
    <source>
        <dbReference type="ARBA" id="ARBA00005968"/>
    </source>
</evidence>
<dbReference type="PANTHER" id="PTHR11590:SF40">
    <property type="entry name" value="HEMOCYTE PROTEIN-GLUTAMINE GAMMA-GLUTAMYLTRANSFERASE-LIKE PROTEIN"/>
    <property type="match status" value="1"/>
</dbReference>
<dbReference type="SUPFAM" id="SSF81296">
    <property type="entry name" value="E set domains"/>
    <property type="match status" value="1"/>
</dbReference>
<proteinExistence type="inferred from homology"/>